<dbReference type="AlphaFoldDB" id="A0A1I0RUH5"/>
<accession>A0A1I0RUH5</accession>
<protein>
    <submittedName>
        <fullName evidence="2">Uncharacterized protein</fullName>
    </submittedName>
</protein>
<proteinExistence type="predicted"/>
<dbReference type="InterPro" id="IPR043740">
    <property type="entry name" value="DUF5685"/>
</dbReference>
<feature type="compositionally biased region" description="Polar residues" evidence="1">
    <location>
        <begin position="284"/>
        <end position="322"/>
    </location>
</feature>
<name>A0A1I0RUH5_9FIRM</name>
<gene>
    <name evidence="2" type="ORF">SAMN05421659_1246</name>
</gene>
<dbReference type="EMBL" id="FOJI01000024">
    <property type="protein sequence ID" value="SEW45024.1"/>
    <property type="molecule type" value="Genomic_DNA"/>
</dbReference>
<reference evidence="2 3" key="1">
    <citation type="submission" date="2016-10" db="EMBL/GenBank/DDBJ databases">
        <authorList>
            <person name="de Groot N.N."/>
        </authorList>
    </citation>
    <scope>NUCLEOTIDE SEQUENCE [LARGE SCALE GENOMIC DNA]</scope>
    <source>
        <strain evidence="2 3">DSM 9179</strain>
    </source>
</reference>
<dbReference type="STRING" id="99656.SAMN05421659_1246"/>
<dbReference type="RefSeq" id="WP_242941088.1">
    <property type="nucleotide sequence ID" value="NZ_FOJI01000024.1"/>
</dbReference>
<keyword evidence="3" id="KW-1185">Reference proteome</keyword>
<evidence type="ECO:0000313" key="3">
    <source>
        <dbReference type="Proteomes" id="UP000199701"/>
    </source>
</evidence>
<dbReference type="Proteomes" id="UP000199701">
    <property type="component" value="Unassembled WGS sequence"/>
</dbReference>
<dbReference type="Pfam" id="PF18937">
    <property type="entry name" value="DUF5685"/>
    <property type="match status" value="1"/>
</dbReference>
<feature type="region of interest" description="Disordered" evidence="1">
    <location>
        <begin position="279"/>
        <end position="322"/>
    </location>
</feature>
<organism evidence="2 3">
    <name type="scientific">[Clostridium] fimetarium</name>
    <dbReference type="NCBI Taxonomy" id="99656"/>
    <lineage>
        <taxon>Bacteria</taxon>
        <taxon>Bacillati</taxon>
        <taxon>Bacillota</taxon>
        <taxon>Clostridia</taxon>
        <taxon>Lachnospirales</taxon>
        <taxon>Lachnospiraceae</taxon>
    </lineage>
</organism>
<sequence>MFGYVTAYKPELKMKDFSKYKAFYCGLCKTLQRNYGFKGQMTLSYDMTFLIVLMTSLYECPTTKEENRCVVHPIGKKEMFVNEITEYVADLNIVLSYYHFVDDWMDEKSQAGLAGLRAFRNAYVRIESKYPDKCAVIKKSLRKLHNLEKNNETNIDKVAGCFGDLMGELLVYKKDLWEEDLRRTGFYLGKFVYIMDAYDDIEKDIKSGSYNPLKNIYMSNEKKSITSEYEVSCNTMLTMMMAECTESFERLPCVESIDILRNILYVGVWNKFDKKRKEKYPDEMQSNQTEMQSNQDQIQVNQDEIQSNQDQIQVNQDEINAK</sequence>
<evidence type="ECO:0000313" key="2">
    <source>
        <dbReference type="EMBL" id="SEW45024.1"/>
    </source>
</evidence>
<evidence type="ECO:0000256" key="1">
    <source>
        <dbReference type="SAM" id="MobiDB-lite"/>
    </source>
</evidence>